<dbReference type="PRINTS" id="PR00992">
    <property type="entry name" value="ALARACEMASE"/>
</dbReference>
<keyword evidence="14" id="KW-1185">Reference proteome</keyword>
<feature type="binding site" evidence="9 11">
    <location>
        <position position="316"/>
    </location>
    <ligand>
        <name>substrate</name>
    </ligand>
</feature>
<dbReference type="InterPro" id="IPR001608">
    <property type="entry name" value="Ala_racemase_N"/>
</dbReference>
<dbReference type="PANTHER" id="PTHR30511">
    <property type="entry name" value="ALANINE RACEMASE"/>
    <property type="match status" value="1"/>
</dbReference>
<gene>
    <name evidence="13" type="primary">alr</name>
    <name evidence="13" type="ORF">AL544_015055</name>
</gene>
<evidence type="ECO:0000256" key="11">
    <source>
        <dbReference type="PIRSR" id="PIRSR600821-52"/>
    </source>
</evidence>
<dbReference type="FunFam" id="3.20.20.10:FF:000002">
    <property type="entry name" value="Alanine racemase"/>
    <property type="match status" value="1"/>
</dbReference>
<dbReference type="SUPFAM" id="SSF50621">
    <property type="entry name" value="Alanine racemase C-terminal domain-like"/>
    <property type="match status" value="1"/>
</dbReference>
<evidence type="ECO:0000256" key="10">
    <source>
        <dbReference type="PIRSR" id="PIRSR600821-50"/>
    </source>
</evidence>
<proteinExistence type="inferred from homology"/>
<dbReference type="Proteomes" id="UP000053748">
    <property type="component" value="Unassembled WGS sequence"/>
</dbReference>
<evidence type="ECO:0000256" key="9">
    <source>
        <dbReference type="HAMAP-Rule" id="MF_01201"/>
    </source>
</evidence>
<dbReference type="PANTHER" id="PTHR30511:SF4">
    <property type="entry name" value="ALANINE RACEMASE, BIOSYNTHETIC"/>
    <property type="match status" value="1"/>
</dbReference>
<dbReference type="SUPFAM" id="SSF51419">
    <property type="entry name" value="PLP-binding barrel"/>
    <property type="match status" value="1"/>
</dbReference>
<dbReference type="InterPro" id="IPR029066">
    <property type="entry name" value="PLP-binding_barrel"/>
</dbReference>
<dbReference type="EC" id="5.1.1.1" evidence="5 9"/>
<dbReference type="GO" id="GO:0005829">
    <property type="term" value="C:cytosol"/>
    <property type="evidence" value="ECO:0007669"/>
    <property type="project" value="TreeGrafter"/>
</dbReference>
<dbReference type="SMART" id="SM01005">
    <property type="entry name" value="Ala_racemase_C"/>
    <property type="match status" value="1"/>
</dbReference>
<dbReference type="UniPathway" id="UPA00042">
    <property type="reaction ID" value="UER00497"/>
</dbReference>
<feature type="active site" description="Proton acceptor; specific for L-alanine" evidence="9">
    <location>
        <position position="268"/>
    </location>
</feature>
<comment type="cofactor">
    <cofactor evidence="2 9 10">
        <name>pyridoxal 5'-phosphate</name>
        <dbReference type="ChEBI" id="CHEBI:597326"/>
    </cofactor>
</comment>
<dbReference type="EMBL" id="LOSJ02000002">
    <property type="protein sequence ID" value="PNM57281.1"/>
    <property type="molecule type" value="Genomic_DNA"/>
</dbReference>
<feature type="modified residue" description="N6-(pyridoxal phosphate)lysine" evidence="9 10">
    <location>
        <position position="48"/>
    </location>
</feature>
<dbReference type="InterPro" id="IPR020622">
    <property type="entry name" value="Ala_racemase_pyridoxalP-BS"/>
</dbReference>
<evidence type="ECO:0000256" key="1">
    <source>
        <dbReference type="ARBA" id="ARBA00000316"/>
    </source>
</evidence>
<comment type="pathway">
    <text evidence="3">Cell wall biogenesis; peptidoglycan biosynthesis.</text>
</comment>
<comment type="catalytic activity">
    <reaction evidence="1 9">
        <text>L-alanine = D-alanine</text>
        <dbReference type="Rhea" id="RHEA:20249"/>
        <dbReference type="ChEBI" id="CHEBI:57416"/>
        <dbReference type="ChEBI" id="CHEBI:57972"/>
        <dbReference type="EC" id="5.1.1.1"/>
    </reaction>
</comment>
<dbReference type="STRING" id="674.VM_13715"/>
<evidence type="ECO:0000313" key="13">
    <source>
        <dbReference type="EMBL" id="PNM57281.1"/>
    </source>
</evidence>
<evidence type="ECO:0000256" key="4">
    <source>
        <dbReference type="ARBA" id="ARBA00007880"/>
    </source>
</evidence>
<dbReference type="AlphaFoldDB" id="A0A2J9V0J2"/>
<dbReference type="FunFam" id="2.40.37.10:FF:000002">
    <property type="entry name" value="Alanine racemase"/>
    <property type="match status" value="1"/>
</dbReference>
<dbReference type="Pfam" id="PF01168">
    <property type="entry name" value="Ala_racemase_N"/>
    <property type="match status" value="1"/>
</dbReference>
<keyword evidence="6 9" id="KW-0663">Pyridoxal phosphate</keyword>
<comment type="caution">
    <text evidence="13">The sequence shown here is derived from an EMBL/GenBank/DDBJ whole genome shotgun (WGS) entry which is preliminary data.</text>
</comment>
<dbReference type="HAMAP" id="MF_01201">
    <property type="entry name" value="Ala_racemase"/>
    <property type="match status" value="1"/>
</dbReference>
<dbReference type="InterPro" id="IPR000821">
    <property type="entry name" value="Ala_racemase"/>
</dbReference>
<dbReference type="Gene3D" id="3.20.20.10">
    <property type="entry name" value="Alanine racemase"/>
    <property type="match status" value="1"/>
</dbReference>
<reference evidence="13" key="1">
    <citation type="submission" date="2017-12" db="EMBL/GenBank/DDBJ databases">
        <title>FDA dAtabase for Regulatory Grade micrObial Sequences (FDA-ARGOS): Supporting development and validation of Infectious Disease Dx tests.</title>
        <authorList>
            <person name="Hoffmann M."/>
            <person name="Allard M."/>
            <person name="Evans P."/>
            <person name="Brown E."/>
            <person name="Tallon L.J."/>
            <person name="Sadzewicz L."/>
            <person name="Sengamalay N."/>
            <person name="Ott S."/>
            <person name="Godinez A."/>
            <person name="Nagaraj S."/>
            <person name="Vavikolanu K."/>
            <person name="Aluvathingal J."/>
            <person name="Nadendla S."/>
            <person name="Hobson J."/>
            <person name="Sichtig H."/>
        </authorList>
    </citation>
    <scope>NUCLEOTIDE SEQUENCE [LARGE SCALE GENOMIC DNA]</scope>
    <source>
        <strain evidence="13">FDAARGOS_113</strain>
    </source>
</reference>
<dbReference type="InterPro" id="IPR011079">
    <property type="entry name" value="Ala_racemase_C"/>
</dbReference>
<feature type="active site" description="Proton acceptor; specific for D-alanine" evidence="9">
    <location>
        <position position="48"/>
    </location>
</feature>
<evidence type="ECO:0000256" key="6">
    <source>
        <dbReference type="ARBA" id="ARBA00022898"/>
    </source>
</evidence>
<comment type="pathway">
    <text evidence="8 9">Amino-acid biosynthesis; D-alanine biosynthesis; D-alanine from L-alanine: step 1/1.</text>
</comment>
<dbReference type="CDD" id="cd06827">
    <property type="entry name" value="PLPDE_III_AR_proteobact"/>
    <property type="match status" value="1"/>
</dbReference>
<comment type="function">
    <text evidence="9">Catalyzes the interconversion of L-alanine and D-alanine. May also act on other amino acids.</text>
</comment>
<evidence type="ECO:0000256" key="3">
    <source>
        <dbReference type="ARBA" id="ARBA00004752"/>
    </source>
</evidence>
<organism evidence="13 14">
    <name type="scientific">Vibrio mimicus</name>
    <dbReference type="NCBI Taxonomy" id="674"/>
    <lineage>
        <taxon>Bacteria</taxon>
        <taxon>Pseudomonadati</taxon>
        <taxon>Pseudomonadota</taxon>
        <taxon>Gammaproteobacteria</taxon>
        <taxon>Vibrionales</taxon>
        <taxon>Vibrionaceae</taxon>
        <taxon>Vibrio</taxon>
    </lineage>
</organism>
<dbReference type="PROSITE" id="PS00395">
    <property type="entry name" value="ALANINE_RACEMASE"/>
    <property type="match status" value="1"/>
</dbReference>
<evidence type="ECO:0000256" key="7">
    <source>
        <dbReference type="ARBA" id="ARBA00023235"/>
    </source>
</evidence>
<name>A0A2J9V0J2_VIBMI</name>
<evidence type="ECO:0000313" key="14">
    <source>
        <dbReference type="Proteomes" id="UP000053748"/>
    </source>
</evidence>
<dbReference type="Gene3D" id="2.40.37.10">
    <property type="entry name" value="Lyase, Ornithine Decarboxylase, Chain A, domain 1"/>
    <property type="match status" value="1"/>
</dbReference>
<dbReference type="OrthoDB" id="9813814at2"/>
<evidence type="ECO:0000256" key="2">
    <source>
        <dbReference type="ARBA" id="ARBA00001933"/>
    </source>
</evidence>
<keyword evidence="7 9" id="KW-0413">Isomerase</keyword>
<dbReference type="GO" id="GO:0030170">
    <property type="term" value="F:pyridoxal phosphate binding"/>
    <property type="evidence" value="ECO:0007669"/>
    <property type="project" value="UniProtKB-UniRule"/>
</dbReference>
<feature type="binding site" evidence="9 11">
    <location>
        <position position="143"/>
    </location>
    <ligand>
        <name>substrate</name>
    </ligand>
</feature>
<dbReference type="Pfam" id="PF00842">
    <property type="entry name" value="Ala_racemase_C"/>
    <property type="match status" value="1"/>
</dbReference>
<dbReference type="GO" id="GO:0008784">
    <property type="term" value="F:alanine racemase activity"/>
    <property type="evidence" value="ECO:0007669"/>
    <property type="project" value="UniProtKB-UniRule"/>
</dbReference>
<evidence type="ECO:0000256" key="5">
    <source>
        <dbReference type="ARBA" id="ARBA00013089"/>
    </source>
</evidence>
<dbReference type="NCBIfam" id="TIGR00492">
    <property type="entry name" value="alr"/>
    <property type="match status" value="1"/>
</dbReference>
<evidence type="ECO:0000259" key="12">
    <source>
        <dbReference type="SMART" id="SM01005"/>
    </source>
</evidence>
<dbReference type="InterPro" id="IPR009006">
    <property type="entry name" value="Ala_racemase/Decarboxylase_C"/>
</dbReference>
<protein>
    <recommendedName>
        <fullName evidence="5 9">Alanine racemase</fullName>
        <ecNumber evidence="5 9">5.1.1.1</ecNumber>
    </recommendedName>
</protein>
<evidence type="ECO:0000256" key="8">
    <source>
        <dbReference type="ARBA" id="ARBA00037912"/>
    </source>
</evidence>
<comment type="similarity">
    <text evidence="4 9">Belongs to the alanine racemase family.</text>
</comment>
<sequence>MRDLHLTMSNSMNYMKAATAYINLDALQHNLQRVKQQAPHSKIMAVVKANGYGHGLRHIARYAIGADAFGVARIEEALQLRASGVVKPILLLEGFYSPGDLPVLVTNNIQTVVHCEEQLQALEQAQLETPVMVWLKVDSGMHRLGVRPEQYRDFVNRLHQCANVAKPLRYMSHFGCADELDKSTTEEQTELFLSLTQGCQGERSLAASAGLLAWPQSQLEWVRPGIIMYGVSPFAEKSAEELGYQPVMTLKSHLIAVREVKAGESVGYGGIWTSQRDTKIGVIAIGYGDGYPRTAPNGTPVVVNGRRVPIAGRVSMDMLTVDLGPEATDCVGDEAMLWGRELPVEEVAAHIGTLGYELVTKLTSRVEMSYSGAGI</sequence>
<feature type="domain" description="Alanine racemase C-terminal" evidence="12">
    <location>
        <begin position="247"/>
        <end position="371"/>
    </location>
</feature>
<accession>A0A2J9V0J2</accession>
<dbReference type="GO" id="GO:0030632">
    <property type="term" value="P:D-alanine biosynthetic process"/>
    <property type="evidence" value="ECO:0007669"/>
    <property type="project" value="UniProtKB-UniRule"/>
</dbReference>